<sequence>MNAESVTHTMLTQSVSNPSVWAAMNSWFTPTVFFVLLNLMVGTLLFNSNLLTQKQTSQQHQEDQDSTFQNDHHAPKLLRSPSLLKRLKSLNFRNFRSHEAALIQETLDQETSVRAHAQAQAQFILDQTQEDESPLTETDDDESEDEEVQSLDEVYSQLGHEFADSHFNRTTSETQPASGQVPAKLPTKMKKSASMKSPFGHFEESDIVEIRRPATVREKKSTEPDEEVDAKADDFINKFKQQLKLQRMNSIIRYKEVISRGSAK</sequence>
<name>A0AAD8HU88_9APIA</name>
<keyword evidence="5" id="KW-1185">Reference proteome</keyword>
<feature type="domain" description="DUF4408" evidence="3">
    <location>
        <begin position="18"/>
        <end position="48"/>
    </location>
</feature>
<evidence type="ECO:0000313" key="5">
    <source>
        <dbReference type="Proteomes" id="UP001237642"/>
    </source>
</evidence>
<reference evidence="4" key="1">
    <citation type="submission" date="2023-02" db="EMBL/GenBank/DDBJ databases">
        <title>Genome of toxic invasive species Heracleum sosnowskyi carries increased number of genes despite the absence of recent whole-genome duplications.</title>
        <authorList>
            <person name="Schelkunov M."/>
            <person name="Shtratnikova V."/>
            <person name="Makarenko M."/>
            <person name="Klepikova A."/>
            <person name="Omelchenko D."/>
            <person name="Novikova G."/>
            <person name="Obukhova E."/>
            <person name="Bogdanov V."/>
            <person name="Penin A."/>
            <person name="Logacheva M."/>
        </authorList>
    </citation>
    <scope>NUCLEOTIDE SEQUENCE</scope>
    <source>
        <strain evidence="4">Hsosn_3</strain>
        <tissue evidence="4">Leaf</tissue>
    </source>
</reference>
<evidence type="ECO:0000313" key="4">
    <source>
        <dbReference type="EMBL" id="KAK1372582.1"/>
    </source>
</evidence>
<evidence type="ECO:0000256" key="2">
    <source>
        <dbReference type="SAM" id="Phobius"/>
    </source>
</evidence>
<dbReference type="Proteomes" id="UP001237642">
    <property type="component" value="Unassembled WGS sequence"/>
</dbReference>
<dbReference type="InterPro" id="IPR008480">
    <property type="entry name" value="DUF761_pln"/>
</dbReference>
<proteinExistence type="predicted"/>
<feature type="region of interest" description="Disordered" evidence="1">
    <location>
        <begin position="123"/>
        <end position="149"/>
    </location>
</feature>
<gene>
    <name evidence="4" type="ORF">POM88_028775</name>
</gene>
<feature type="transmembrane region" description="Helical" evidence="2">
    <location>
        <begin position="27"/>
        <end position="46"/>
    </location>
</feature>
<dbReference type="Pfam" id="PF14364">
    <property type="entry name" value="DUF4408"/>
    <property type="match status" value="1"/>
</dbReference>
<feature type="region of interest" description="Disordered" evidence="1">
    <location>
        <begin position="56"/>
        <end position="75"/>
    </location>
</feature>
<dbReference type="AlphaFoldDB" id="A0AAD8HU88"/>
<dbReference type="PANTHER" id="PTHR33098">
    <property type="entry name" value="COTTON FIBER (DUF761)"/>
    <property type="match status" value="1"/>
</dbReference>
<feature type="compositionally biased region" description="Acidic residues" evidence="1">
    <location>
        <begin position="128"/>
        <end position="149"/>
    </location>
</feature>
<evidence type="ECO:0000256" key="1">
    <source>
        <dbReference type="SAM" id="MobiDB-lite"/>
    </source>
</evidence>
<keyword evidence="2" id="KW-0472">Membrane</keyword>
<organism evidence="4 5">
    <name type="scientific">Heracleum sosnowskyi</name>
    <dbReference type="NCBI Taxonomy" id="360622"/>
    <lineage>
        <taxon>Eukaryota</taxon>
        <taxon>Viridiplantae</taxon>
        <taxon>Streptophyta</taxon>
        <taxon>Embryophyta</taxon>
        <taxon>Tracheophyta</taxon>
        <taxon>Spermatophyta</taxon>
        <taxon>Magnoliopsida</taxon>
        <taxon>eudicotyledons</taxon>
        <taxon>Gunneridae</taxon>
        <taxon>Pentapetalae</taxon>
        <taxon>asterids</taxon>
        <taxon>campanulids</taxon>
        <taxon>Apiales</taxon>
        <taxon>Apiaceae</taxon>
        <taxon>Apioideae</taxon>
        <taxon>apioid superclade</taxon>
        <taxon>Tordylieae</taxon>
        <taxon>Tordyliinae</taxon>
        <taxon>Heracleum</taxon>
    </lineage>
</organism>
<protein>
    <submittedName>
        <fullName evidence="4">DUF761 domain-containing protein/DUF4408 domain-containing protein</fullName>
    </submittedName>
</protein>
<keyword evidence="2" id="KW-0812">Transmembrane</keyword>
<comment type="caution">
    <text evidence="4">The sequence shown here is derived from an EMBL/GenBank/DDBJ whole genome shotgun (WGS) entry which is preliminary data.</text>
</comment>
<keyword evidence="2" id="KW-1133">Transmembrane helix</keyword>
<reference evidence="4" key="2">
    <citation type="submission" date="2023-05" db="EMBL/GenBank/DDBJ databases">
        <authorList>
            <person name="Schelkunov M.I."/>
        </authorList>
    </citation>
    <scope>NUCLEOTIDE SEQUENCE</scope>
    <source>
        <strain evidence="4">Hsosn_3</strain>
        <tissue evidence="4">Leaf</tissue>
    </source>
</reference>
<accession>A0AAD8HU88</accession>
<dbReference type="EMBL" id="JAUIZM010000007">
    <property type="protein sequence ID" value="KAK1372582.1"/>
    <property type="molecule type" value="Genomic_DNA"/>
</dbReference>
<dbReference type="Pfam" id="PF05553">
    <property type="entry name" value="DUF761"/>
    <property type="match status" value="1"/>
</dbReference>
<dbReference type="PANTHER" id="PTHR33098:SF53">
    <property type="entry name" value="OS05G0540900 PROTEIN"/>
    <property type="match status" value="1"/>
</dbReference>
<evidence type="ECO:0000259" key="3">
    <source>
        <dbReference type="Pfam" id="PF14364"/>
    </source>
</evidence>
<dbReference type="InterPro" id="IPR025520">
    <property type="entry name" value="DUF4408"/>
</dbReference>